<evidence type="ECO:0008006" key="5">
    <source>
        <dbReference type="Google" id="ProtNLM"/>
    </source>
</evidence>
<proteinExistence type="inferred from homology"/>
<dbReference type="PANTHER" id="PTHR43618:SF8">
    <property type="entry name" value="7ALPHA-HYDROXYSTEROID DEHYDROGENASE"/>
    <property type="match status" value="1"/>
</dbReference>
<dbReference type="GO" id="GO:0016491">
    <property type="term" value="F:oxidoreductase activity"/>
    <property type="evidence" value="ECO:0007669"/>
    <property type="project" value="UniProtKB-KW"/>
</dbReference>
<reference evidence="4" key="1">
    <citation type="submission" date="2018-05" db="EMBL/GenBank/DDBJ databases">
        <authorList>
            <person name="Lanie J.A."/>
            <person name="Ng W.-L."/>
            <person name="Kazmierczak K.M."/>
            <person name="Andrzejewski T.M."/>
            <person name="Davidsen T.M."/>
            <person name="Wayne K.J."/>
            <person name="Tettelin H."/>
            <person name="Glass J.I."/>
            <person name="Rusch D."/>
            <person name="Podicherti R."/>
            <person name="Tsui H.-C.T."/>
            <person name="Winkler M.E."/>
        </authorList>
    </citation>
    <scope>NUCLEOTIDE SEQUENCE</scope>
</reference>
<dbReference type="PRINTS" id="PR00081">
    <property type="entry name" value="GDHRDH"/>
</dbReference>
<dbReference type="InterPro" id="IPR036291">
    <property type="entry name" value="NAD(P)-bd_dom_sf"/>
</dbReference>
<dbReference type="InterPro" id="IPR052178">
    <property type="entry name" value="Sec_Metab_Biosynth_SDR"/>
</dbReference>
<organism evidence="4">
    <name type="scientific">marine metagenome</name>
    <dbReference type="NCBI Taxonomy" id="408172"/>
    <lineage>
        <taxon>unclassified sequences</taxon>
        <taxon>metagenomes</taxon>
        <taxon>ecological metagenomes</taxon>
    </lineage>
</organism>
<dbReference type="PANTHER" id="PTHR43618">
    <property type="entry name" value="7-ALPHA-HYDROXYSTEROID DEHYDROGENASE"/>
    <property type="match status" value="1"/>
</dbReference>
<dbReference type="AlphaFoldDB" id="A0A383DZU4"/>
<evidence type="ECO:0000313" key="4">
    <source>
        <dbReference type="EMBL" id="SVE49743.1"/>
    </source>
</evidence>
<dbReference type="EMBL" id="UINC01221415">
    <property type="protein sequence ID" value="SVE49743.1"/>
    <property type="molecule type" value="Genomic_DNA"/>
</dbReference>
<comment type="similarity">
    <text evidence="1">Belongs to the short-chain dehydrogenases/reductases (SDR) family.</text>
</comment>
<dbReference type="SUPFAM" id="SSF51735">
    <property type="entry name" value="NAD(P)-binding Rossmann-fold domains"/>
    <property type="match status" value="1"/>
</dbReference>
<evidence type="ECO:0000256" key="3">
    <source>
        <dbReference type="ARBA" id="ARBA00023002"/>
    </source>
</evidence>
<dbReference type="CDD" id="cd05233">
    <property type="entry name" value="SDR_c"/>
    <property type="match status" value="1"/>
</dbReference>
<gene>
    <name evidence="4" type="ORF">METZ01_LOCUS502597</name>
</gene>
<accession>A0A383DZU4</accession>
<keyword evidence="3" id="KW-0560">Oxidoreductase</keyword>
<dbReference type="InterPro" id="IPR002347">
    <property type="entry name" value="SDR_fam"/>
</dbReference>
<dbReference type="Gene3D" id="3.40.50.720">
    <property type="entry name" value="NAD(P)-binding Rossmann-like Domain"/>
    <property type="match status" value="1"/>
</dbReference>
<protein>
    <recommendedName>
        <fullName evidence="5">Ketoreductase (KR) domain-containing protein</fullName>
    </recommendedName>
</protein>
<evidence type="ECO:0000256" key="1">
    <source>
        <dbReference type="ARBA" id="ARBA00006484"/>
    </source>
</evidence>
<sequence length="114" mass="12113">MRQFFNFTDSTALIIGGGSGIGKEIALAFCEQGANVIIAGRGEEKLAATSIEINNSAEGTCSYSVVDITSEASIENLMSFTSNKFNGRLNILVNSAGTNIRAPIEDVSLEDFQK</sequence>
<keyword evidence="2" id="KW-0521">NADP</keyword>
<feature type="non-terminal residue" evidence="4">
    <location>
        <position position="114"/>
    </location>
</feature>
<dbReference type="Pfam" id="PF00106">
    <property type="entry name" value="adh_short"/>
    <property type="match status" value="1"/>
</dbReference>
<evidence type="ECO:0000256" key="2">
    <source>
        <dbReference type="ARBA" id="ARBA00022857"/>
    </source>
</evidence>
<name>A0A383DZU4_9ZZZZ</name>